<reference evidence="2" key="1">
    <citation type="submission" date="2020-05" db="EMBL/GenBank/DDBJ databases">
        <title>WGS assembly of Panicum virgatum.</title>
        <authorList>
            <person name="Lovell J.T."/>
            <person name="Jenkins J."/>
            <person name="Shu S."/>
            <person name="Juenger T.E."/>
            <person name="Schmutz J."/>
        </authorList>
    </citation>
    <scope>NUCLEOTIDE SEQUENCE</scope>
    <source>
        <strain evidence="2">AP13</strain>
    </source>
</reference>
<dbReference type="AlphaFoldDB" id="A0A8T0PQ89"/>
<organism evidence="2 3">
    <name type="scientific">Panicum virgatum</name>
    <name type="common">Blackwell switchgrass</name>
    <dbReference type="NCBI Taxonomy" id="38727"/>
    <lineage>
        <taxon>Eukaryota</taxon>
        <taxon>Viridiplantae</taxon>
        <taxon>Streptophyta</taxon>
        <taxon>Embryophyta</taxon>
        <taxon>Tracheophyta</taxon>
        <taxon>Spermatophyta</taxon>
        <taxon>Magnoliopsida</taxon>
        <taxon>Liliopsida</taxon>
        <taxon>Poales</taxon>
        <taxon>Poaceae</taxon>
        <taxon>PACMAD clade</taxon>
        <taxon>Panicoideae</taxon>
        <taxon>Panicodae</taxon>
        <taxon>Paniceae</taxon>
        <taxon>Panicinae</taxon>
        <taxon>Panicum</taxon>
        <taxon>Panicum sect. Hiantes</taxon>
    </lineage>
</organism>
<sequence>MYWQIQLLQQIVHLGYQYTGEQDPTRYSSDKISQADAMRRVNRVLKDVVGVPNIGGTFRLDKRPREINPENYRSRPPLPEVVPGAQTDPSPSGGGDDDGSRTPSTQHDGSSIEPPVRHPNRASGGRHRLAIMIGPALRERSGRATQLRVQLHLRSLGLSPPRRLTLFNRRRNRVSQGRLCSPSC</sequence>
<accession>A0A8T0PQ89</accession>
<evidence type="ECO:0000313" key="3">
    <source>
        <dbReference type="Proteomes" id="UP000823388"/>
    </source>
</evidence>
<gene>
    <name evidence="2" type="ORF">PVAP13_8KG074605</name>
</gene>
<evidence type="ECO:0000313" key="2">
    <source>
        <dbReference type="EMBL" id="KAG2562472.1"/>
    </source>
</evidence>
<dbReference type="Proteomes" id="UP000823388">
    <property type="component" value="Chromosome 8K"/>
</dbReference>
<feature type="compositionally biased region" description="Basic and acidic residues" evidence="1">
    <location>
        <begin position="59"/>
        <end position="68"/>
    </location>
</feature>
<proteinExistence type="predicted"/>
<feature type="region of interest" description="Disordered" evidence="1">
    <location>
        <begin position="55"/>
        <end position="126"/>
    </location>
</feature>
<keyword evidence="3" id="KW-1185">Reference proteome</keyword>
<dbReference type="EMBL" id="CM029051">
    <property type="protein sequence ID" value="KAG2562472.1"/>
    <property type="molecule type" value="Genomic_DNA"/>
</dbReference>
<evidence type="ECO:0000256" key="1">
    <source>
        <dbReference type="SAM" id="MobiDB-lite"/>
    </source>
</evidence>
<name>A0A8T0PQ89_PANVG</name>
<comment type="caution">
    <text evidence="2">The sequence shown here is derived from an EMBL/GenBank/DDBJ whole genome shotgun (WGS) entry which is preliminary data.</text>
</comment>
<protein>
    <submittedName>
        <fullName evidence="2">Uncharacterized protein</fullName>
    </submittedName>
</protein>